<evidence type="ECO:0000313" key="2">
    <source>
        <dbReference type="Proteomes" id="UP001233999"/>
    </source>
</evidence>
<comment type="caution">
    <text evidence="1">The sequence shown here is derived from an EMBL/GenBank/DDBJ whole genome shotgun (WGS) entry which is preliminary data.</text>
</comment>
<dbReference type="EMBL" id="JASPKZ010009375">
    <property type="protein sequence ID" value="KAJ9577108.1"/>
    <property type="molecule type" value="Genomic_DNA"/>
</dbReference>
<proteinExistence type="predicted"/>
<reference evidence="1" key="2">
    <citation type="submission" date="2023-05" db="EMBL/GenBank/DDBJ databases">
        <authorList>
            <person name="Fouks B."/>
        </authorList>
    </citation>
    <scope>NUCLEOTIDE SEQUENCE</scope>
    <source>
        <strain evidence="1">Stay&amp;Tobe</strain>
        <tissue evidence="1">Testes</tissue>
    </source>
</reference>
<dbReference type="AlphaFoldDB" id="A0AAD8E4M8"/>
<sequence length="167" mass="18827">MTHASDRSTKIRNNIKLVDLYGTVVEVLMLIGEGGRRKLTTGWLSQLYKVSKGQNRNGIGFIVKRTTATLSYPGLRSIYWLTSNRAQILSTCNYIRITVDKIVLHIPCGTLCKKTMYSTLRVLCVENAMPSHCCSMFTQTVITSVLQQLMKAMCCKMENRGFDYLSA</sequence>
<evidence type="ECO:0000313" key="1">
    <source>
        <dbReference type="EMBL" id="KAJ9577108.1"/>
    </source>
</evidence>
<protein>
    <submittedName>
        <fullName evidence="1">Uncharacterized protein</fullName>
    </submittedName>
</protein>
<keyword evidence="2" id="KW-1185">Reference proteome</keyword>
<feature type="non-terminal residue" evidence="1">
    <location>
        <position position="167"/>
    </location>
</feature>
<dbReference type="Proteomes" id="UP001233999">
    <property type="component" value="Unassembled WGS sequence"/>
</dbReference>
<organism evidence="1 2">
    <name type="scientific">Diploptera punctata</name>
    <name type="common">Pacific beetle cockroach</name>
    <dbReference type="NCBI Taxonomy" id="6984"/>
    <lineage>
        <taxon>Eukaryota</taxon>
        <taxon>Metazoa</taxon>
        <taxon>Ecdysozoa</taxon>
        <taxon>Arthropoda</taxon>
        <taxon>Hexapoda</taxon>
        <taxon>Insecta</taxon>
        <taxon>Pterygota</taxon>
        <taxon>Neoptera</taxon>
        <taxon>Polyneoptera</taxon>
        <taxon>Dictyoptera</taxon>
        <taxon>Blattodea</taxon>
        <taxon>Blaberoidea</taxon>
        <taxon>Blaberidae</taxon>
        <taxon>Diplopterinae</taxon>
        <taxon>Diploptera</taxon>
    </lineage>
</organism>
<name>A0AAD8E4M8_DIPPU</name>
<gene>
    <name evidence="1" type="ORF">L9F63_006316</name>
</gene>
<reference evidence="1" key="1">
    <citation type="journal article" date="2023" name="IScience">
        <title>Live-bearing cockroach genome reveals convergent evolutionary mechanisms linked to viviparity in insects and beyond.</title>
        <authorList>
            <person name="Fouks B."/>
            <person name="Harrison M.C."/>
            <person name="Mikhailova A.A."/>
            <person name="Marchal E."/>
            <person name="English S."/>
            <person name="Carruthers M."/>
            <person name="Jennings E.C."/>
            <person name="Chiamaka E.L."/>
            <person name="Frigard R.A."/>
            <person name="Pippel M."/>
            <person name="Attardo G.M."/>
            <person name="Benoit J.B."/>
            <person name="Bornberg-Bauer E."/>
            <person name="Tobe S.S."/>
        </authorList>
    </citation>
    <scope>NUCLEOTIDE SEQUENCE</scope>
    <source>
        <strain evidence="1">Stay&amp;Tobe</strain>
    </source>
</reference>
<accession>A0AAD8E4M8</accession>